<evidence type="ECO:0000256" key="4">
    <source>
        <dbReference type="ARBA" id="ARBA00022989"/>
    </source>
</evidence>
<evidence type="ECO:0000313" key="9">
    <source>
        <dbReference type="Proteomes" id="UP001317963"/>
    </source>
</evidence>
<dbReference type="CDD" id="cd17328">
    <property type="entry name" value="MFS_spinster_like"/>
    <property type="match status" value="1"/>
</dbReference>
<dbReference type="SUPFAM" id="SSF103473">
    <property type="entry name" value="MFS general substrate transporter"/>
    <property type="match status" value="1"/>
</dbReference>
<feature type="domain" description="Major facilitator superfamily (MFS) profile" evidence="7">
    <location>
        <begin position="28"/>
        <end position="475"/>
    </location>
</feature>
<dbReference type="RefSeq" id="WP_279242998.1">
    <property type="nucleotide sequence ID" value="NZ_CP036501.1"/>
</dbReference>
<feature type="transmembrane region" description="Helical" evidence="6">
    <location>
        <begin position="164"/>
        <end position="185"/>
    </location>
</feature>
<keyword evidence="3 6" id="KW-0812">Transmembrane</keyword>
<evidence type="ECO:0000256" key="1">
    <source>
        <dbReference type="ARBA" id="ARBA00004141"/>
    </source>
</evidence>
<dbReference type="InterPro" id="IPR036259">
    <property type="entry name" value="MFS_trans_sf"/>
</dbReference>
<keyword evidence="9" id="KW-1185">Reference proteome</keyword>
<dbReference type="PROSITE" id="PS50850">
    <property type="entry name" value="MFS"/>
    <property type="match status" value="1"/>
</dbReference>
<keyword evidence="5 6" id="KW-0472">Membrane</keyword>
<name>A0ABY6Q6Z2_9GAMM</name>
<dbReference type="InterPro" id="IPR011701">
    <property type="entry name" value="MFS"/>
</dbReference>
<feature type="transmembrane region" description="Helical" evidence="6">
    <location>
        <begin position="452"/>
        <end position="471"/>
    </location>
</feature>
<comment type="subcellular location">
    <subcellularLocation>
        <location evidence="1">Membrane</location>
        <topology evidence="1">Multi-pass membrane protein</topology>
    </subcellularLocation>
</comment>
<accession>A0ABY6Q6Z2</accession>
<dbReference type="EMBL" id="CP036501">
    <property type="protein sequence ID" value="UZP74188.1"/>
    <property type="molecule type" value="Genomic_DNA"/>
</dbReference>
<feature type="transmembrane region" description="Helical" evidence="6">
    <location>
        <begin position="191"/>
        <end position="209"/>
    </location>
</feature>
<dbReference type="InterPro" id="IPR020846">
    <property type="entry name" value="MFS_dom"/>
</dbReference>
<dbReference type="PANTHER" id="PTHR23505:SF79">
    <property type="entry name" value="PROTEIN SPINSTER"/>
    <property type="match status" value="1"/>
</dbReference>
<gene>
    <name evidence="8" type="ORF">E0F26_05275</name>
</gene>
<feature type="transmembrane region" description="Helical" evidence="6">
    <location>
        <begin position="27"/>
        <end position="50"/>
    </location>
</feature>
<feature type="transmembrane region" description="Helical" evidence="6">
    <location>
        <begin position="62"/>
        <end position="81"/>
    </location>
</feature>
<sequence>MTAVTSPAEPGGPGNNTGFGTKPYRTYVLSALTLIYILNFVDRGLLAVVGPELVPELGISDTQFGLLTGFGFALLYTIVGIPLARVADTGHRVWIMTVCIALWSMMTALCGLATEVTIGSMTIGAFWILLLCRVGVGIGEAGCTPPANSLIADYYAPRDRSQALGVYAMGVTLGGLFANLIGGWVTDAFDWRAAFFVLGLPGLLIAIIFKLTVTEPPRGYTDPTGTEPKDEVALGEALKELTKKPAFWLMTAGATIAAFCGYGISSFQSIFFVRSHGITAGEAAIWINTPVALAAAFGTFGTGWIATRLYKIYPGAIAWVPAIGLGISVPFYLFAFTTESLLWAGIGLSIAGFSKYGYLAAQYTIGQGVVTMRVRATATAVLLFIVNLLGYGFGPLFIGAISDVFFVNGITELGVTVEELSRNQCHPKVIGLLDSNLQEACGAVYAQSLQSAILITASLYAVCSLFFLLTWPRLSKDMVDRNPG</sequence>
<keyword evidence="2" id="KW-0813">Transport</keyword>
<feature type="transmembrane region" description="Helical" evidence="6">
    <location>
        <begin position="120"/>
        <end position="143"/>
    </location>
</feature>
<dbReference type="Gene3D" id="1.20.1250.20">
    <property type="entry name" value="MFS general substrate transporter like domains"/>
    <property type="match status" value="2"/>
</dbReference>
<evidence type="ECO:0000256" key="3">
    <source>
        <dbReference type="ARBA" id="ARBA00022692"/>
    </source>
</evidence>
<dbReference type="Proteomes" id="UP001317963">
    <property type="component" value="Chromosome"/>
</dbReference>
<protein>
    <submittedName>
        <fullName evidence="8">MFS transporter</fullName>
    </submittedName>
</protein>
<evidence type="ECO:0000256" key="2">
    <source>
        <dbReference type="ARBA" id="ARBA00022448"/>
    </source>
</evidence>
<feature type="transmembrane region" description="Helical" evidence="6">
    <location>
        <begin position="380"/>
        <end position="401"/>
    </location>
</feature>
<proteinExistence type="predicted"/>
<evidence type="ECO:0000259" key="7">
    <source>
        <dbReference type="PROSITE" id="PS50850"/>
    </source>
</evidence>
<evidence type="ECO:0000256" key="6">
    <source>
        <dbReference type="SAM" id="Phobius"/>
    </source>
</evidence>
<reference evidence="8 9" key="1">
    <citation type="submission" date="2019-02" db="EMBL/GenBank/DDBJ databases">
        <title>Halieaceae_genomes.</title>
        <authorList>
            <person name="Li S.-H."/>
        </authorList>
    </citation>
    <scope>NUCLEOTIDE SEQUENCE [LARGE SCALE GENOMIC DNA]</scope>
    <source>
        <strain evidence="8 9">JH123</strain>
    </source>
</reference>
<dbReference type="Pfam" id="PF07690">
    <property type="entry name" value="MFS_1"/>
    <property type="match status" value="1"/>
</dbReference>
<dbReference type="PANTHER" id="PTHR23505">
    <property type="entry name" value="SPINSTER"/>
    <property type="match status" value="1"/>
</dbReference>
<feature type="transmembrane region" description="Helical" evidence="6">
    <location>
        <begin position="341"/>
        <end position="359"/>
    </location>
</feature>
<evidence type="ECO:0000313" key="8">
    <source>
        <dbReference type="EMBL" id="UZP74188.1"/>
    </source>
</evidence>
<feature type="transmembrane region" description="Helical" evidence="6">
    <location>
        <begin position="246"/>
        <end position="264"/>
    </location>
</feature>
<feature type="transmembrane region" description="Helical" evidence="6">
    <location>
        <begin position="312"/>
        <end position="335"/>
    </location>
</feature>
<evidence type="ECO:0000256" key="5">
    <source>
        <dbReference type="ARBA" id="ARBA00023136"/>
    </source>
</evidence>
<feature type="transmembrane region" description="Helical" evidence="6">
    <location>
        <begin position="284"/>
        <end position="305"/>
    </location>
</feature>
<dbReference type="InterPro" id="IPR044770">
    <property type="entry name" value="MFS_spinster-like"/>
</dbReference>
<feature type="transmembrane region" description="Helical" evidence="6">
    <location>
        <begin position="93"/>
        <end position="114"/>
    </location>
</feature>
<organism evidence="8 9">
    <name type="scientific">Candidatus Paraluminiphilus aquimaris</name>
    <dbReference type="NCBI Taxonomy" id="2518994"/>
    <lineage>
        <taxon>Bacteria</taxon>
        <taxon>Pseudomonadati</taxon>
        <taxon>Pseudomonadota</taxon>
        <taxon>Gammaproteobacteria</taxon>
        <taxon>Cellvibrionales</taxon>
        <taxon>Halieaceae</taxon>
        <taxon>Candidatus Paraluminiphilus</taxon>
    </lineage>
</organism>
<keyword evidence="4 6" id="KW-1133">Transmembrane helix</keyword>